<feature type="non-terminal residue" evidence="1">
    <location>
        <position position="42"/>
    </location>
</feature>
<sequence>MMGSLCKYARYRKFEVRGILRNAEFNNPANAICSLSLDRDKD</sequence>
<dbReference type="EMBL" id="QJKJ01015232">
    <property type="protein sequence ID" value="RDX62856.1"/>
    <property type="molecule type" value="Genomic_DNA"/>
</dbReference>
<keyword evidence="2" id="KW-1185">Reference proteome</keyword>
<dbReference type="Proteomes" id="UP000257109">
    <property type="component" value="Unassembled WGS sequence"/>
</dbReference>
<comment type="caution">
    <text evidence="1">The sequence shown here is derived from an EMBL/GenBank/DDBJ whole genome shotgun (WGS) entry which is preliminary data.</text>
</comment>
<evidence type="ECO:0000313" key="2">
    <source>
        <dbReference type="Proteomes" id="UP000257109"/>
    </source>
</evidence>
<proteinExistence type="predicted"/>
<dbReference type="GO" id="GO:0009640">
    <property type="term" value="P:photomorphogenesis"/>
    <property type="evidence" value="ECO:0007669"/>
    <property type="project" value="InterPro"/>
</dbReference>
<protein>
    <submittedName>
        <fullName evidence="1">Protein SPA1-RELATED 2</fullName>
    </submittedName>
</protein>
<organism evidence="1 2">
    <name type="scientific">Mucuna pruriens</name>
    <name type="common">Velvet bean</name>
    <name type="synonym">Dolichos pruriens</name>
    <dbReference type="NCBI Taxonomy" id="157652"/>
    <lineage>
        <taxon>Eukaryota</taxon>
        <taxon>Viridiplantae</taxon>
        <taxon>Streptophyta</taxon>
        <taxon>Embryophyta</taxon>
        <taxon>Tracheophyta</taxon>
        <taxon>Spermatophyta</taxon>
        <taxon>Magnoliopsida</taxon>
        <taxon>eudicotyledons</taxon>
        <taxon>Gunneridae</taxon>
        <taxon>Pentapetalae</taxon>
        <taxon>rosids</taxon>
        <taxon>fabids</taxon>
        <taxon>Fabales</taxon>
        <taxon>Fabaceae</taxon>
        <taxon>Papilionoideae</taxon>
        <taxon>50 kb inversion clade</taxon>
        <taxon>NPAAA clade</taxon>
        <taxon>indigoferoid/millettioid clade</taxon>
        <taxon>Phaseoleae</taxon>
        <taxon>Mucuna</taxon>
    </lineage>
</organism>
<gene>
    <name evidence="1" type="primary">SPA2</name>
    <name evidence="1" type="ORF">CR513_58772</name>
</gene>
<reference evidence="1" key="1">
    <citation type="submission" date="2018-05" db="EMBL/GenBank/DDBJ databases">
        <title>Draft genome of Mucuna pruriens seed.</title>
        <authorList>
            <person name="Nnadi N.E."/>
            <person name="Vos R."/>
            <person name="Hasami M.H."/>
            <person name="Devisetty U.K."/>
            <person name="Aguiy J.C."/>
        </authorList>
    </citation>
    <scope>NUCLEOTIDE SEQUENCE [LARGE SCALE GENOMIC DNA]</scope>
    <source>
        <strain evidence="1">JCA_2017</strain>
    </source>
</reference>
<dbReference type="InterPro" id="IPR044630">
    <property type="entry name" value="SPA1/2/3/4"/>
</dbReference>
<name>A0A371E9Z9_MUCPR</name>
<accession>A0A371E9Z9</accession>
<dbReference type="AlphaFoldDB" id="A0A371E9Z9"/>
<dbReference type="PANTHER" id="PTHR44218:SF15">
    <property type="entry name" value="PROTEIN SPA1-RELATED 2"/>
    <property type="match status" value="1"/>
</dbReference>
<dbReference type="STRING" id="157652.A0A371E9Z9"/>
<dbReference type="OrthoDB" id="273771at2759"/>
<evidence type="ECO:0000313" key="1">
    <source>
        <dbReference type="EMBL" id="RDX62856.1"/>
    </source>
</evidence>
<dbReference type="PANTHER" id="PTHR44218">
    <property type="entry name" value="PROTEIN SPA1-RELATED 2"/>
    <property type="match status" value="1"/>
</dbReference>